<feature type="domain" description="SCP" evidence="10">
    <location>
        <begin position="426"/>
        <end position="543"/>
    </location>
</feature>
<dbReference type="InterPro" id="IPR009003">
    <property type="entry name" value="Peptidase_S1_PA"/>
</dbReference>
<dbReference type="PANTHER" id="PTHR31157:SF1">
    <property type="entry name" value="SCP DOMAIN-CONTAINING PROTEIN"/>
    <property type="match status" value="1"/>
</dbReference>
<dbReference type="EMBL" id="MEIA01000098">
    <property type="protein sequence ID" value="OJF14456.1"/>
    <property type="molecule type" value="Genomic_DNA"/>
</dbReference>
<protein>
    <recommendedName>
        <fullName evidence="14">Serine protease</fullName>
    </recommendedName>
</protein>
<keyword evidence="5" id="KW-0720">Serine protease</keyword>
<comment type="caution">
    <text evidence="12">The sequence shown here is derived from an EMBL/GenBank/DDBJ whole genome shotgun (WGS) entry which is preliminary data.</text>
</comment>
<dbReference type="SUPFAM" id="SSF55797">
    <property type="entry name" value="PR-1-like"/>
    <property type="match status" value="1"/>
</dbReference>
<name>A0A1K0FP25_9ACTN</name>
<sequence length="551" mass="56407">MVSAAGVAVVLTVPALAGTEARPQRSSGAAQAPGAGTAPADPGPADALLAPMERDLKLTRGDAAQRLGAEAVTSELESRLRTVTGGAFGGAWISSSTGRLTVAVTDSELADDVRATGAEPKLVEQNRGELEAAQSRLDRRAAKAPAQVSGWYVDPSTNSVTLLAHEGAEQKARTWARKAGLGGDAVRVQTVPADFTAMFDLRGGDAFVINRSSRCSVGFPVTTGFVTAGHCGARGATTVASNNAQGTFRVSKFGNSGGNDYAVVDVNRNWTPKPVVATTGGEVPIAGSKEAPVGASVCRTGSTTGTRCGVITARNASLTVSGRAVKGFVITSACAQPGDSGGSLLAGNQAQGVLSGGSGNCSGGRATSVYQPINPVLQTEGLKLVTTGGAVPAPKPTPTQGSTSPKPSSKPTAGGSAVQKAEAEVVRLVNQERARAGCSPVTVDSRLASVARSHSQDMAANRFFSHTNRQGKSPSQRVTAAGYKFRLTGENIAFGQATPAAVMQAWMKSAGHRANILKCGYRNIGVGLAFRNDSGRQVPMWTQEFGATFDR</sequence>
<dbReference type="Pfam" id="PF00089">
    <property type="entry name" value="Trypsin"/>
    <property type="match status" value="1"/>
</dbReference>
<keyword evidence="6" id="KW-0865">Zymogen</keyword>
<dbReference type="Gene3D" id="2.40.10.10">
    <property type="entry name" value="Trypsin-like serine proteases"/>
    <property type="match status" value="2"/>
</dbReference>
<evidence type="ECO:0000256" key="7">
    <source>
        <dbReference type="ARBA" id="ARBA00023157"/>
    </source>
</evidence>
<evidence type="ECO:0000313" key="12">
    <source>
        <dbReference type="EMBL" id="OJF14456.1"/>
    </source>
</evidence>
<feature type="compositionally biased region" description="Low complexity" evidence="8">
    <location>
        <begin position="28"/>
        <end position="47"/>
    </location>
</feature>
<dbReference type="CDD" id="cd21112">
    <property type="entry name" value="alphaLP-like"/>
    <property type="match status" value="1"/>
</dbReference>
<dbReference type="InterPro" id="IPR035070">
    <property type="entry name" value="Streptogrisin_prodomain"/>
</dbReference>
<proteinExistence type="inferred from homology"/>
<dbReference type="InterPro" id="IPR001254">
    <property type="entry name" value="Trypsin_dom"/>
</dbReference>
<gene>
    <name evidence="12" type="ORF">BG844_09810</name>
</gene>
<feature type="domain" description="Peptidase S1" evidence="9">
    <location>
        <begin position="215"/>
        <end position="376"/>
    </location>
</feature>
<dbReference type="InterPro" id="IPR001316">
    <property type="entry name" value="Pept_S1A_streptogrisin"/>
</dbReference>
<dbReference type="InterPro" id="IPR035940">
    <property type="entry name" value="CAP_sf"/>
</dbReference>
<dbReference type="SUPFAM" id="SSF50494">
    <property type="entry name" value="Trypsin-like serine proteases"/>
    <property type="match status" value="1"/>
</dbReference>
<evidence type="ECO:0000313" key="13">
    <source>
        <dbReference type="Proteomes" id="UP000182486"/>
    </source>
</evidence>
<dbReference type="Gene3D" id="3.30.300.50">
    <property type="match status" value="2"/>
</dbReference>
<dbReference type="Pfam" id="PF02983">
    <property type="entry name" value="Pro_Al_protease"/>
    <property type="match status" value="1"/>
</dbReference>
<dbReference type="Proteomes" id="UP000182486">
    <property type="component" value="Unassembled WGS sequence"/>
</dbReference>
<evidence type="ECO:0000259" key="11">
    <source>
        <dbReference type="Pfam" id="PF02983"/>
    </source>
</evidence>
<dbReference type="PRINTS" id="PR00861">
    <property type="entry name" value="ALYTICPTASE"/>
</dbReference>
<keyword evidence="2" id="KW-0645">Protease</keyword>
<comment type="similarity">
    <text evidence="1">Belongs to the peptidase S1 family.</text>
</comment>
<evidence type="ECO:0008006" key="14">
    <source>
        <dbReference type="Google" id="ProtNLM"/>
    </source>
</evidence>
<dbReference type="GO" id="GO:0004252">
    <property type="term" value="F:serine-type endopeptidase activity"/>
    <property type="evidence" value="ECO:0007669"/>
    <property type="project" value="InterPro"/>
</dbReference>
<evidence type="ECO:0000256" key="8">
    <source>
        <dbReference type="SAM" id="MobiDB-lite"/>
    </source>
</evidence>
<dbReference type="GO" id="GO:0006508">
    <property type="term" value="P:proteolysis"/>
    <property type="evidence" value="ECO:0007669"/>
    <property type="project" value="UniProtKB-KW"/>
</dbReference>
<evidence type="ECO:0000256" key="6">
    <source>
        <dbReference type="ARBA" id="ARBA00023145"/>
    </source>
</evidence>
<feature type="compositionally biased region" description="Low complexity" evidence="8">
    <location>
        <begin position="398"/>
        <end position="416"/>
    </location>
</feature>
<dbReference type="InterPro" id="IPR014044">
    <property type="entry name" value="CAP_dom"/>
</dbReference>
<dbReference type="CDD" id="cd05379">
    <property type="entry name" value="CAP_bacterial"/>
    <property type="match status" value="1"/>
</dbReference>
<keyword evidence="13" id="KW-1185">Reference proteome</keyword>
<evidence type="ECO:0000256" key="5">
    <source>
        <dbReference type="ARBA" id="ARBA00022825"/>
    </source>
</evidence>
<dbReference type="InterPro" id="IPR043504">
    <property type="entry name" value="Peptidase_S1_PA_chymotrypsin"/>
</dbReference>
<organism evidence="12 13">
    <name type="scientific">Couchioplanes caeruleus subsp. caeruleus</name>
    <dbReference type="NCBI Taxonomy" id="56427"/>
    <lineage>
        <taxon>Bacteria</taxon>
        <taxon>Bacillati</taxon>
        <taxon>Actinomycetota</taxon>
        <taxon>Actinomycetes</taxon>
        <taxon>Micromonosporales</taxon>
        <taxon>Micromonosporaceae</taxon>
        <taxon>Couchioplanes</taxon>
    </lineage>
</organism>
<evidence type="ECO:0000256" key="2">
    <source>
        <dbReference type="ARBA" id="ARBA00022670"/>
    </source>
</evidence>
<keyword evidence="7" id="KW-1015">Disulfide bond</keyword>
<evidence type="ECO:0000259" key="9">
    <source>
        <dbReference type="Pfam" id="PF00089"/>
    </source>
</evidence>
<evidence type="ECO:0000259" key="10">
    <source>
        <dbReference type="Pfam" id="PF00188"/>
    </source>
</evidence>
<reference evidence="12 13" key="1">
    <citation type="submission" date="2016-09" db="EMBL/GenBank/DDBJ databases">
        <title>Couchioplanes caeruleus draft genome sequence.</title>
        <authorList>
            <person name="Sheehan J."/>
            <person name="Caffrey P."/>
        </authorList>
    </citation>
    <scope>NUCLEOTIDE SEQUENCE [LARGE SCALE GENOMIC DNA]</scope>
    <source>
        <strain evidence="12 13">DSM 43634</strain>
    </source>
</reference>
<evidence type="ECO:0000256" key="1">
    <source>
        <dbReference type="ARBA" id="ARBA00007664"/>
    </source>
</evidence>
<evidence type="ECO:0000256" key="4">
    <source>
        <dbReference type="ARBA" id="ARBA00022801"/>
    </source>
</evidence>
<feature type="region of interest" description="Disordered" evidence="8">
    <location>
        <begin position="20"/>
        <end position="47"/>
    </location>
</feature>
<dbReference type="Gene3D" id="3.40.33.10">
    <property type="entry name" value="CAP"/>
    <property type="match status" value="1"/>
</dbReference>
<keyword evidence="4" id="KW-0378">Hydrolase</keyword>
<evidence type="ECO:0000256" key="3">
    <source>
        <dbReference type="ARBA" id="ARBA00022729"/>
    </source>
</evidence>
<accession>A0A1K0FP25</accession>
<dbReference type="GO" id="GO:0005576">
    <property type="term" value="C:extracellular region"/>
    <property type="evidence" value="ECO:0007669"/>
    <property type="project" value="InterPro"/>
</dbReference>
<feature type="region of interest" description="Disordered" evidence="8">
    <location>
        <begin position="387"/>
        <end position="419"/>
    </location>
</feature>
<keyword evidence="3" id="KW-0732">Signal</keyword>
<dbReference type="Pfam" id="PF00188">
    <property type="entry name" value="CAP"/>
    <property type="match status" value="1"/>
</dbReference>
<dbReference type="InterPro" id="IPR004236">
    <property type="entry name" value="Pept_S1_alpha_lytic"/>
</dbReference>
<dbReference type="PANTHER" id="PTHR31157">
    <property type="entry name" value="SCP DOMAIN-CONTAINING PROTEIN"/>
    <property type="match status" value="1"/>
</dbReference>
<dbReference type="AlphaFoldDB" id="A0A1K0FP25"/>
<feature type="domain" description="Peptidase S1A alpha-lytic prodomain" evidence="11">
    <location>
        <begin position="129"/>
        <end position="181"/>
    </location>
</feature>